<dbReference type="OrthoDB" id="676979at2759"/>
<protein>
    <recommendedName>
        <fullName evidence="6">Leucine-rich repeat-containing protein 40</fullName>
    </recommendedName>
</protein>
<dbReference type="SMART" id="SM00364">
    <property type="entry name" value="LRR_BAC"/>
    <property type="match status" value="7"/>
</dbReference>
<evidence type="ECO:0000256" key="2">
    <source>
        <dbReference type="ARBA" id="ARBA00022737"/>
    </source>
</evidence>
<feature type="compositionally biased region" description="Low complexity" evidence="3">
    <location>
        <begin position="337"/>
        <end position="355"/>
    </location>
</feature>
<dbReference type="InterPro" id="IPR003591">
    <property type="entry name" value="Leu-rich_rpt_typical-subtyp"/>
</dbReference>
<dbReference type="Pfam" id="PF13855">
    <property type="entry name" value="LRR_8"/>
    <property type="match status" value="1"/>
</dbReference>
<feature type="compositionally biased region" description="Polar residues" evidence="3">
    <location>
        <begin position="122"/>
        <end position="140"/>
    </location>
</feature>
<evidence type="ECO:0000256" key="1">
    <source>
        <dbReference type="ARBA" id="ARBA00022614"/>
    </source>
</evidence>
<keyword evidence="5" id="KW-1185">Reference proteome</keyword>
<dbReference type="PROSITE" id="PS51450">
    <property type="entry name" value="LRR"/>
    <property type="match status" value="2"/>
</dbReference>
<evidence type="ECO:0000256" key="3">
    <source>
        <dbReference type="SAM" id="MobiDB-lite"/>
    </source>
</evidence>
<dbReference type="EMBL" id="LGRN01000137">
    <property type="protein sequence ID" value="OJD15798.1"/>
    <property type="molecule type" value="Genomic_DNA"/>
</dbReference>
<dbReference type="Gene3D" id="3.80.10.10">
    <property type="entry name" value="Ribonuclease Inhibitor"/>
    <property type="match status" value="2"/>
</dbReference>
<keyword evidence="2" id="KW-0677">Repeat</keyword>
<sequence>MDHSYSTPKRPSGIPRPLSRLPLPTNSASKSIKPSPSRERLQADSGLNIERLRRPSQELFKKPPLPSPAKSRESSYGQNDYSYKWTPNSGSSLVEDDGEGEGEGDGDGDGDGDGHQLRSRSSRTSIYTPTNKSSRPSLSDRTIETIAQIPSSPSPSKRKSTFFSAESPMAPPSRPPSAMNNHQSRSPSRQDNTNTGSTPQFSSATRTVSTPRTPSSASNMPQPTFLKRSVSMYRDSPTRPAVNGTGIPLNRTGVSRAPSISSISNKESITPASGPRTPLYGGSKTMSIRAPKARPSLGNAYVTQLTTESNNNAVKKPAATTPVPKSRKPSSALSSNVTSPTSTASKKSARTSVTSDGNPSELPSREPETKKAAKSSSALRESIAKAKAAKKAALENSVKNGLGEGLDSLESNDPFAQLSKIEPNKCVLKDRTAAARTSGHLNIASMGLKEIPDEVLTMYDFDPQSEGDWYESVDLIKFIAADNEFEALSDTIFPDVDLNTLGMDVDTKGCQFGGLEVLDLHGNMLTALPKGLRRLQRLRSINLSHNQLDVEAFEIITEISQLTDLKLANNKLQGSLPPTIGSLSKLEVLDLRDNGLNELPDTLANLCALRVLNVAENQLTSIPFEALKALPLIEVNAQKNRLQGHLIPASVTRFETLQILNVTSNLLESLSLVETLELPNLQQLSIDANRVKALPNLSTWKSLLTLTAEDNALSTLPEGFLELENIKVVDFTGNNIKTLDEKLSLLENLISFRIANNPLRERKFLTMDTDELKRVLRGRCEPEAPEGEEEDGSVQTEFTLAPESPTPSSAWRIKSGGVLDRSSTDLADLDPAELEPLLGSSTAIKCLYLHHNRFHTFPTSGLSLLSHTLTDLDLSHNPFSSSATTPLISTLLSLPNLQNLTLSSAGLTTLEPLQRHLSAPHLTFLDVSNNRLSGALPYIRHSYPALITFLVSDNQIESLEFEAVRGLQVLDVSNNSIASLPPRLGLLGTEGSNCGAASGAGVGVGGGGGGTGNSKGGGTAAGTTTCLRRLDVAGNCFRVPRWQVVSKGTEAVLEWLKNRITAEELREWGCEEEVVVD</sequence>
<gene>
    <name evidence="4" type="ORF">AJ78_03978</name>
</gene>
<organism evidence="4 5">
    <name type="scientific">Emergomyces pasteurianus Ep9510</name>
    <dbReference type="NCBI Taxonomy" id="1447872"/>
    <lineage>
        <taxon>Eukaryota</taxon>
        <taxon>Fungi</taxon>
        <taxon>Dikarya</taxon>
        <taxon>Ascomycota</taxon>
        <taxon>Pezizomycotina</taxon>
        <taxon>Eurotiomycetes</taxon>
        <taxon>Eurotiomycetidae</taxon>
        <taxon>Onygenales</taxon>
        <taxon>Ajellomycetaceae</taxon>
        <taxon>Emergomyces</taxon>
    </lineage>
</organism>
<feature type="region of interest" description="Disordered" evidence="3">
    <location>
        <begin position="780"/>
        <end position="813"/>
    </location>
</feature>
<dbReference type="SUPFAM" id="SSF52058">
    <property type="entry name" value="L domain-like"/>
    <property type="match status" value="2"/>
</dbReference>
<evidence type="ECO:0008006" key="6">
    <source>
        <dbReference type="Google" id="ProtNLM"/>
    </source>
</evidence>
<accession>A0A1J9PIF4</accession>
<dbReference type="GO" id="GO:0005737">
    <property type="term" value="C:cytoplasm"/>
    <property type="evidence" value="ECO:0007669"/>
    <property type="project" value="TreeGrafter"/>
</dbReference>
<dbReference type="Proteomes" id="UP000182235">
    <property type="component" value="Unassembled WGS sequence"/>
</dbReference>
<comment type="caution">
    <text evidence="4">The sequence shown here is derived from an EMBL/GenBank/DDBJ whole genome shotgun (WGS) entry which is preliminary data.</text>
</comment>
<dbReference type="InterPro" id="IPR050216">
    <property type="entry name" value="LRR_domain-containing"/>
</dbReference>
<dbReference type="AlphaFoldDB" id="A0A1J9PIF4"/>
<proteinExistence type="predicted"/>
<name>A0A1J9PIF4_9EURO</name>
<feature type="compositionally biased region" description="Polar residues" evidence="3">
    <location>
        <begin position="179"/>
        <end position="201"/>
    </location>
</feature>
<feature type="compositionally biased region" description="Acidic residues" evidence="3">
    <location>
        <begin position="94"/>
        <end position="111"/>
    </location>
</feature>
<feature type="compositionally biased region" description="Basic and acidic residues" evidence="3">
    <location>
        <begin position="50"/>
        <end position="61"/>
    </location>
</feature>
<evidence type="ECO:0000313" key="5">
    <source>
        <dbReference type="Proteomes" id="UP000182235"/>
    </source>
</evidence>
<dbReference type="SMART" id="SM00369">
    <property type="entry name" value="LRR_TYP"/>
    <property type="match status" value="7"/>
</dbReference>
<feature type="compositionally biased region" description="Polar residues" evidence="3">
    <location>
        <begin position="74"/>
        <end position="92"/>
    </location>
</feature>
<dbReference type="Pfam" id="PF00560">
    <property type="entry name" value="LRR_1"/>
    <property type="match status" value="1"/>
</dbReference>
<feature type="compositionally biased region" description="Polar residues" evidence="3">
    <location>
        <begin position="258"/>
        <end position="271"/>
    </location>
</feature>
<dbReference type="PANTHER" id="PTHR48051">
    <property type="match status" value="1"/>
</dbReference>
<dbReference type="InterPro" id="IPR032675">
    <property type="entry name" value="LRR_dom_sf"/>
</dbReference>
<reference evidence="4 5" key="1">
    <citation type="submission" date="2015-07" db="EMBL/GenBank/DDBJ databases">
        <title>Emmonsia species relationships and genome sequence.</title>
        <authorList>
            <consortium name="The Broad Institute Genomics Platform"/>
            <person name="Cuomo C.A."/>
            <person name="Munoz J.F."/>
            <person name="Imamovic A."/>
            <person name="Priest M.E."/>
            <person name="Young S."/>
            <person name="Clay O.K."/>
            <person name="McEwen J.G."/>
        </authorList>
    </citation>
    <scope>NUCLEOTIDE SEQUENCE [LARGE SCALE GENOMIC DNA]</scope>
    <source>
        <strain evidence="4 5">UAMH 9510</strain>
    </source>
</reference>
<feature type="region of interest" description="Disordered" evidence="3">
    <location>
        <begin position="308"/>
        <end position="378"/>
    </location>
</feature>
<dbReference type="STRING" id="1447872.A0A1J9PIF4"/>
<feature type="compositionally biased region" description="Low complexity" evidence="3">
    <location>
        <begin position="202"/>
        <end position="218"/>
    </location>
</feature>
<dbReference type="InterPro" id="IPR001611">
    <property type="entry name" value="Leu-rich_rpt"/>
</dbReference>
<dbReference type="VEuPathDB" id="FungiDB:AJ78_03978"/>
<feature type="region of interest" description="Disordered" evidence="3">
    <location>
        <begin position="1"/>
        <end position="295"/>
    </location>
</feature>
<evidence type="ECO:0000313" key="4">
    <source>
        <dbReference type="EMBL" id="OJD15798.1"/>
    </source>
</evidence>
<feature type="compositionally biased region" description="Polar residues" evidence="3">
    <location>
        <begin position="24"/>
        <end position="34"/>
    </location>
</feature>
<keyword evidence="1" id="KW-0433">Leucine-rich repeat</keyword>
<feature type="compositionally biased region" description="Acidic residues" evidence="3">
    <location>
        <begin position="783"/>
        <end position="792"/>
    </location>
</feature>
<dbReference type="PANTHER" id="PTHR48051:SF54">
    <property type="entry name" value="LEUCINE-RICH REPEAT-CONTAINING PROTEIN"/>
    <property type="match status" value="1"/>
</dbReference>